<dbReference type="AlphaFoldDB" id="A0A059IZV8"/>
<evidence type="ECO:0000256" key="2">
    <source>
        <dbReference type="SAM" id="Phobius"/>
    </source>
</evidence>
<accession>A0A059IZV8</accession>
<feature type="transmembrane region" description="Helical" evidence="2">
    <location>
        <begin position="12"/>
        <end position="35"/>
    </location>
</feature>
<protein>
    <submittedName>
        <fullName evidence="3">Uncharacterized protein</fullName>
    </submittedName>
</protein>
<proteinExistence type="predicted"/>
<reference evidence="3 4" key="1">
    <citation type="submission" date="2014-02" db="EMBL/GenBank/DDBJ databases">
        <title>The Genome Sequence of Trichophyton interdigitale MR816.</title>
        <authorList>
            <consortium name="The Broad Institute Genomics Platform"/>
            <person name="Cuomo C.A."/>
            <person name="White T.C."/>
            <person name="Graser Y."/>
            <person name="Martinez-Rossi N."/>
            <person name="Heitman J."/>
            <person name="Young S.K."/>
            <person name="Zeng Q."/>
            <person name="Gargeya S."/>
            <person name="Abouelleil A."/>
            <person name="Alvarado L."/>
            <person name="Chapman S.B."/>
            <person name="Gainer-Dewar J."/>
            <person name="Goldberg J."/>
            <person name="Griggs A."/>
            <person name="Gujja S."/>
            <person name="Hansen M."/>
            <person name="Howarth C."/>
            <person name="Imamovic A."/>
            <person name="Larimer J."/>
            <person name="Martinez D."/>
            <person name="Murphy C."/>
            <person name="Pearson M.D."/>
            <person name="Persinoti G."/>
            <person name="Poon T."/>
            <person name="Priest M."/>
            <person name="Roberts A.D."/>
            <person name="Saif S."/>
            <person name="Shea T.D."/>
            <person name="Sykes S.N."/>
            <person name="Wortman J."/>
            <person name="Nusbaum C."/>
            <person name="Birren B."/>
        </authorList>
    </citation>
    <scope>NUCLEOTIDE SEQUENCE [LARGE SCALE GENOMIC DNA]</scope>
    <source>
        <strain evidence="3 4">MR816</strain>
    </source>
</reference>
<keyword evidence="2" id="KW-0812">Transmembrane</keyword>
<keyword evidence="4" id="KW-1185">Reference proteome</keyword>
<comment type="caution">
    <text evidence="3">The sequence shown here is derived from an EMBL/GenBank/DDBJ whole genome shotgun (WGS) entry which is preliminary data.</text>
</comment>
<name>A0A059IZV8_TRIIM</name>
<keyword evidence="2" id="KW-0472">Membrane</keyword>
<organism evidence="3 4">
    <name type="scientific">Trichophyton interdigitale (strain MR816)</name>
    <dbReference type="NCBI Taxonomy" id="1215338"/>
    <lineage>
        <taxon>Eukaryota</taxon>
        <taxon>Fungi</taxon>
        <taxon>Dikarya</taxon>
        <taxon>Ascomycota</taxon>
        <taxon>Pezizomycotina</taxon>
        <taxon>Eurotiomycetes</taxon>
        <taxon>Eurotiomycetidae</taxon>
        <taxon>Onygenales</taxon>
        <taxon>Arthrodermataceae</taxon>
        <taxon>Trichophyton</taxon>
    </lineage>
</organism>
<dbReference type="OMA" id="VETMESN"/>
<keyword evidence="2" id="KW-1133">Transmembrane helix</keyword>
<dbReference type="HOGENOM" id="CLU_144989_0_0_1"/>
<evidence type="ECO:0000256" key="1">
    <source>
        <dbReference type="SAM" id="MobiDB-lite"/>
    </source>
</evidence>
<sequence>MIDSPEYQFMLLTLALVALVLLIFVFCVWIYYGLISIMTPRGKTRDRRERDSMIPLSNFTLSGSTPVKRLSDVGGERPKVTPTETKGASSEPRRSSVNGTLSLDHPLPALPPCAVRIPGLVRPSTPAIPMRVPERGGRVSPVDFTTTNRMTRWG</sequence>
<gene>
    <name evidence="3" type="ORF">H109_07067</name>
</gene>
<feature type="region of interest" description="Disordered" evidence="1">
    <location>
        <begin position="44"/>
        <end position="101"/>
    </location>
</feature>
<evidence type="ECO:0000313" key="4">
    <source>
        <dbReference type="Proteomes" id="UP000024533"/>
    </source>
</evidence>
<dbReference type="Proteomes" id="UP000024533">
    <property type="component" value="Unassembled WGS sequence"/>
</dbReference>
<dbReference type="OrthoDB" id="4173441at2759"/>
<feature type="compositionally biased region" description="Basic and acidic residues" evidence="1">
    <location>
        <begin position="69"/>
        <end position="79"/>
    </location>
</feature>
<evidence type="ECO:0000313" key="3">
    <source>
        <dbReference type="EMBL" id="KDB20988.1"/>
    </source>
</evidence>
<feature type="region of interest" description="Disordered" evidence="1">
    <location>
        <begin position="128"/>
        <end position="154"/>
    </location>
</feature>
<feature type="compositionally biased region" description="Polar residues" evidence="1">
    <location>
        <begin position="55"/>
        <end position="65"/>
    </location>
</feature>
<dbReference type="EMBL" id="AOKY01000638">
    <property type="protein sequence ID" value="KDB20988.1"/>
    <property type="molecule type" value="Genomic_DNA"/>
</dbReference>
<feature type="compositionally biased region" description="Polar residues" evidence="1">
    <location>
        <begin position="143"/>
        <end position="154"/>
    </location>
</feature>